<dbReference type="InterPro" id="IPR008969">
    <property type="entry name" value="CarboxyPept-like_regulatory"/>
</dbReference>
<name>A0A916JCV9_9BACT</name>
<dbReference type="PROSITE" id="PS51257">
    <property type="entry name" value="PROKAR_LIPOPROTEIN"/>
    <property type="match status" value="1"/>
</dbReference>
<evidence type="ECO:0000313" key="2">
    <source>
        <dbReference type="Proteomes" id="UP000680038"/>
    </source>
</evidence>
<gene>
    <name evidence="1" type="ORF">DYBT9275_02316</name>
</gene>
<reference evidence="1" key="1">
    <citation type="submission" date="2021-04" db="EMBL/GenBank/DDBJ databases">
        <authorList>
            <person name="Rodrigo-Torres L."/>
            <person name="Arahal R. D."/>
            <person name="Lucena T."/>
        </authorList>
    </citation>
    <scope>NUCLEOTIDE SEQUENCE</scope>
    <source>
        <strain evidence="1">CECT 9275</strain>
    </source>
</reference>
<protein>
    <recommendedName>
        <fullName evidence="3">Carboxypeptidase regulatory-like domain-containing protein</fullName>
    </recommendedName>
</protein>
<proteinExistence type="predicted"/>
<dbReference type="Proteomes" id="UP000680038">
    <property type="component" value="Unassembled WGS sequence"/>
</dbReference>
<evidence type="ECO:0000313" key="1">
    <source>
        <dbReference type="EMBL" id="CAG4999823.1"/>
    </source>
</evidence>
<keyword evidence="2" id="KW-1185">Reference proteome</keyword>
<organism evidence="1 2">
    <name type="scientific">Dyadobacter helix</name>
    <dbReference type="NCBI Taxonomy" id="2822344"/>
    <lineage>
        <taxon>Bacteria</taxon>
        <taxon>Pseudomonadati</taxon>
        <taxon>Bacteroidota</taxon>
        <taxon>Cytophagia</taxon>
        <taxon>Cytophagales</taxon>
        <taxon>Spirosomataceae</taxon>
        <taxon>Dyadobacter</taxon>
    </lineage>
</organism>
<dbReference type="SUPFAM" id="SSF49464">
    <property type="entry name" value="Carboxypeptidase regulatory domain-like"/>
    <property type="match status" value="1"/>
</dbReference>
<dbReference type="EMBL" id="CAJRAF010000002">
    <property type="protein sequence ID" value="CAG4999823.1"/>
    <property type="molecule type" value="Genomic_DNA"/>
</dbReference>
<accession>A0A916JCV9</accession>
<comment type="caution">
    <text evidence="1">The sequence shown here is derived from an EMBL/GenBank/DDBJ whole genome shotgun (WGS) entry which is preliminary data.</text>
</comment>
<evidence type="ECO:0008006" key="3">
    <source>
        <dbReference type="Google" id="ProtNLM"/>
    </source>
</evidence>
<dbReference type="AlphaFoldDB" id="A0A916JCV9"/>
<sequence>MLRLLGLVPLALLGISCKDKLPTTPTIVRGKIIDKNGDPLEGAGLRLSGVNLKGFSGYDTFSITTESDKNGMYELSQVAPQDTEQIDILPRTTDKVPLNIGIGDYVSYFLVEGNYEKITSPHFIPRSDWGKTITLNYQFRKR</sequence>